<gene>
    <name evidence="1" type="primary">parM_6</name>
    <name evidence="1" type="ORF">NCTC8009_04989</name>
</gene>
<dbReference type="Proteomes" id="UP000250991">
    <property type="component" value="Unassembled WGS sequence"/>
</dbReference>
<accession>A0A2X3KA01</accession>
<organism evidence="1 2">
    <name type="scientific">Escherichia coli</name>
    <dbReference type="NCBI Taxonomy" id="562"/>
    <lineage>
        <taxon>Bacteria</taxon>
        <taxon>Pseudomonadati</taxon>
        <taxon>Pseudomonadota</taxon>
        <taxon>Gammaproteobacteria</taxon>
        <taxon>Enterobacterales</taxon>
        <taxon>Enterobacteriaceae</taxon>
        <taxon>Escherichia</taxon>
    </lineage>
</organism>
<proteinExistence type="predicted"/>
<protein>
    <submittedName>
        <fullName evidence="1">Plasmid segregation protein parM (Protein stbA) (ParA locus 36 kDa protein)</fullName>
    </submittedName>
</protein>
<evidence type="ECO:0000313" key="2">
    <source>
        <dbReference type="Proteomes" id="UP000250991"/>
    </source>
</evidence>
<evidence type="ECO:0000313" key="1">
    <source>
        <dbReference type="EMBL" id="SQD04471.1"/>
    </source>
</evidence>
<dbReference type="AlphaFoldDB" id="A0A2X3KA01"/>
<dbReference type="EMBL" id="UARW01000010">
    <property type="protein sequence ID" value="SQD04471.1"/>
    <property type="molecule type" value="Genomic_DNA"/>
</dbReference>
<name>A0A2X3KA01_ECOLX</name>
<sequence>MKICIRTTGFHQHQAGMDWRTANAATPSARTASSRNGLRRSVAPHPANYMLDGVRYGFDPVSDRLSRRLTRNTSTAM</sequence>
<reference evidence="1 2" key="1">
    <citation type="submission" date="2018-06" db="EMBL/GenBank/DDBJ databases">
        <authorList>
            <consortium name="Pathogen Informatics"/>
            <person name="Doyle S."/>
        </authorList>
    </citation>
    <scope>NUCLEOTIDE SEQUENCE [LARGE SCALE GENOMIC DNA]</scope>
    <source>
        <strain evidence="1 2">NCTC8009</strain>
    </source>
</reference>